<dbReference type="AlphaFoldDB" id="A0A0D3J2M5"/>
<name>A0A0D3J2M5_EMIH1</name>
<reference evidence="3" key="1">
    <citation type="journal article" date="2013" name="Nature">
        <title>Pan genome of the phytoplankton Emiliania underpins its global distribution.</title>
        <authorList>
            <person name="Read B.A."/>
            <person name="Kegel J."/>
            <person name="Klute M.J."/>
            <person name="Kuo A."/>
            <person name="Lefebvre S.C."/>
            <person name="Maumus F."/>
            <person name="Mayer C."/>
            <person name="Miller J."/>
            <person name="Monier A."/>
            <person name="Salamov A."/>
            <person name="Young J."/>
            <person name="Aguilar M."/>
            <person name="Claverie J.M."/>
            <person name="Frickenhaus S."/>
            <person name="Gonzalez K."/>
            <person name="Herman E.K."/>
            <person name="Lin Y.C."/>
            <person name="Napier J."/>
            <person name="Ogata H."/>
            <person name="Sarno A.F."/>
            <person name="Shmutz J."/>
            <person name="Schroeder D."/>
            <person name="de Vargas C."/>
            <person name="Verret F."/>
            <person name="von Dassow P."/>
            <person name="Valentin K."/>
            <person name="Van de Peer Y."/>
            <person name="Wheeler G."/>
            <person name="Dacks J.B."/>
            <person name="Delwiche C.F."/>
            <person name="Dyhrman S.T."/>
            <person name="Glockner G."/>
            <person name="John U."/>
            <person name="Richards T."/>
            <person name="Worden A.Z."/>
            <person name="Zhang X."/>
            <person name="Grigoriev I.V."/>
            <person name="Allen A.E."/>
            <person name="Bidle K."/>
            <person name="Borodovsky M."/>
            <person name="Bowler C."/>
            <person name="Brownlee C."/>
            <person name="Cock J.M."/>
            <person name="Elias M."/>
            <person name="Gladyshev V.N."/>
            <person name="Groth M."/>
            <person name="Guda C."/>
            <person name="Hadaegh A."/>
            <person name="Iglesias-Rodriguez M.D."/>
            <person name="Jenkins J."/>
            <person name="Jones B.M."/>
            <person name="Lawson T."/>
            <person name="Leese F."/>
            <person name="Lindquist E."/>
            <person name="Lobanov A."/>
            <person name="Lomsadze A."/>
            <person name="Malik S.B."/>
            <person name="Marsh M.E."/>
            <person name="Mackinder L."/>
            <person name="Mock T."/>
            <person name="Mueller-Roeber B."/>
            <person name="Pagarete A."/>
            <person name="Parker M."/>
            <person name="Probert I."/>
            <person name="Quesneville H."/>
            <person name="Raines C."/>
            <person name="Rensing S.A."/>
            <person name="Riano-Pachon D.M."/>
            <person name="Richier S."/>
            <person name="Rokitta S."/>
            <person name="Shiraiwa Y."/>
            <person name="Soanes D.M."/>
            <person name="van der Giezen M."/>
            <person name="Wahlund T.M."/>
            <person name="Williams B."/>
            <person name="Wilson W."/>
            <person name="Wolfe G."/>
            <person name="Wurch L.L."/>
        </authorList>
    </citation>
    <scope>NUCLEOTIDE SEQUENCE</scope>
</reference>
<dbReference type="KEGG" id="ehx:EMIHUDRAFT_436273"/>
<accession>A0A0D3J2M5</accession>
<dbReference type="PaxDb" id="2903-EOD17760"/>
<reference evidence="2" key="2">
    <citation type="submission" date="2024-10" db="UniProtKB">
        <authorList>
            <consortium name="EnsemblProtists"/>
        </authorList>
    </citation>
    <scope>IDENTIFICATION</scope>
</reference>
<dbReference type="InterPro" id="IPR050282">
    <property type="entry name" value="Cycloisomerase_2"/>
</dbReference>
<dbReference type="SUPFAM" id="SSF50969">
    <property type="entry name" value="YVTN repeat-like/Quinoprotein amine dehydrogenase"/>
    <property type="match status" value="1"/>
</dbReference>
<dbReference type="PANTHER" id="PTHR30344:SF1">
    <property type="entry name" value="6-PHOSPHOGLUCONOLACTONASE"/>
    <property type="match status" value="1"/>
</dbReference>
<proteinExistence type="inferred from homology"/>
<dbReference type="EnsemblProtists" id="EOD17760">
    <property type="protein sequence ID" value="EOD17760"/>
    <property type="gene ID" value="EMIHUDRAFT_436273"/>
</dbReference>
<protein>
    <submittedName>
        <fullName evidence="2">Uncharacterized protein</fullName>
    </submittedName>
</protein>
<evidence type="ECO:0000313" key="3">
    <source>
        <dbReference type="Proteomes" id="UP000013827"/>
    </source>
</evidence>
<dbReference type="HOGENOM" id="CLU_651235_0_0_1"/>
<evidence type="ECO:0000313" key="2">
    <source>
        <dbReference type="EnsemblProtists" id="EOD17760"/>
    </source>
</evidence>
<dbReference type="InterPro" id="IPR011044">
    <property type="entry name" value="Quino_amine_DH_bsu"/>
</dbReference>
<dbReference type="PANTHER" id="PTHR30344">
    <property type="entry name" value="6-PHOSPHOGLUCONOLACTONASE-RELATED"/>
    <property type="match status" value="1"/>
</dbReference>
<evidence type="ECO:0000256" key="1">
    <source>
        <dbReference type="ARBA" id="ARBA00005564"/>
    </source>
</evidence>
<dbReference type="RefSeq" id="XP_005770189.1">
    <property type="nucleotide sequence ID" value="XM_005770132.1"/>
</dbReference>
<dbReference type="InterPro" id="IPR019405">
    <property type="entry name" value="Lactonase_7-beta_prop"/>
</dbReference>
<dbReference type="Pfam" id="PF10282">
    <property type="entry name" value="Lactonase"/>
    <property type="match status" value="1"/>
</dbReference>
<organism evidence="2 3">
    <name type="scientific">Emiliania huxleyi (strain CCMP1516)</name>
    <dbReference type="NCBI Taxonomy" id="280463"/>
    <lineage>
        <taxon>Eukaryota</taxon>
        <taxon>Haptista</taxon>
        <taxon>Haptophyta</taxon>
        <taxon>Prymnesiophyceae</taxon>
        <taxon>Isochrysidales</taxon>
        <taxon>Noelaerhabdaceae</taxon>
        <taxon>Emiliania</taxon>
    </lineage>
</organism>
<dbReference type="GO" id="GO:0017057">
    <property type="term" value="F:6-phosphogluconolactonase activity"/>
    <property type="evidence" value="ECO:0007669"/>
    <property type="project" value="TreeGrafter"/>
</dbReference>
<dbReference type="GeneID" id="17263968"/>
<sequence>MTRSAFIYCGTESASVLTGVLADDGTIRHTGSLSVAPESDALVSSAAGFSAKLSGAPRVEWVTAHPSGTWLYSFVSFWDKRPGILRTHAIADDGELTEVDGGEEEASCHLKMRGYQPCHAVWQGTLCACAHYLSGDIEVFDMSSGGSPRNAAFARLPGKRRQGKFEAPAFGEIAPHCHGLAACPGWLVCCDAGQACLVVYSLDQASGQLGQPQPCSLGESPVVGSAGQALVAASMGPRPRHVAFTAQHERLAVLCECTNVVTLHAFDMADGSVGPALHTCASFESMPRSVGCGIARSLASLLPTKVALLAALPFGLAAAAEVALHPPSGRLLVTTRGVPRGGSLRGLDPQSLASLQDIAAGDSPRSFTFDRAGSTLIACVKGGLETYRVAPDGEVSSRTVSGLPEGLHGLEVDCVECVERSA</sequence>
<dbReference type="Gene3D" id="2.130.10.10">
    <property type="entry name" value="YVTN repeat-like/Quinoprotein amine dehydrogenase"/>
    <property type="match status" value="1"/>
</dbReference>
<keyword evidence="3" id="KW-1185">Reference proteome</keyword>
<dbReference type="InterPro" id="IPR015943">
    <property type="entry name" value="WD40/YVTN_repeat-like_dom_sf"/>
</dbReference>
<dbReference type="Proteomes" id="UP000013827">
    <property type="component" value="Unassembled WGS sequence"/>
</dbReference>
<comment type="similarity">
    <text evidence="1">Belongs to the cycloisomerase 2 family.</text>
</comment>